<dbReference type="RefSeq" id="WP_020026855.1">
    <property type="nucleotide sequence ID" value="NZ_CP006911.1"/>
</dbReference>
<organism evidence="2 3">
    <name type="scientific">Candidatus Pseudothioglobus singularis PS1</name>
    <dbReference type="NCBI Taxonomy" id="1125411"/>
    <lineage>
        <taxon>Bacteria</taxon>
        <taxon>Pseudomonadati</taxon>
        <taxon>Pseudomonadota</taxon>
        <taxon>Gammaproteobacteria</taxon>
        <taxon>Candidatus Pseudothioglobaceae</taxon>
        <taxon>Candidatus Pseudothioglobus</taxon>
    </lineage>
</organism>
<keyword evidence="1" id="KW-0472">Membrane</keyword>
<dbReference type="AlphaFoldDB" id="A0A0M3T2E7"/>
<dbReference type="KEGG" id="tsn:W908_05585"/>
<protein>
    <submittedName>
        <fullName evidence="2">Uncharacterized protein</fullName>
    </submittedName>
</protein>
<accession>A0A0M3T2E7</accession>
<gene>
    <name evidence="2" type="ORF">W908_05585</name>
</gene>
<keyword evidence="1" id="KW-0812">Transmembrane</keyword>
<dbReference type="STRING" id="1125411.W908_05585"/>
<keyword evidence="3" id="KW-1185">Reference proteome</keyword>
<keyword evidence="1" id="KW-1133">Transmembrane helix</keyword>
<sequence>MVWLLSIVDSIVTTVFSFFLWIVMLWTITMSSMFGTENGQQLYCDNADAGVELCQKKEWSIVT</sequence>
<reference evidence="2 3" key="1">
    <citation type="journal article" date="2015" name="Genome Announc.">
        <title>Genome Sequence of 'Candidatus Thioglobus singularis' Strain PS1, a Mixotroph from the SUP05 Clade of Marine Gammaproteobacteria.</title>
        <authorList>
            <person name="Marshall K.T."/>
            <person name="Morris R.M."/>
        </authorList>
    </citation>
    <scope>NUCLEOTIDE SEQUENCE [LARGE SCALE GENOMIC DNA]</scope>
    <source>
        <strain evidence="2 3">PS1</strain>
    </source>
</reference>
<dbReference type="EMBL" id="CP006911">
    <property type="protein sequence ID" value="ALE02731.1"/>
    <property type="molecule type" value="Genomic_DNA"/>
</dbReference>
<proteinExistence type="predicted"/>
<evidence type="ECO:0000313" key="2">
    <source>
        <dbReference type="EMBL" id="ALE02731.1"/>
    </source>
</evidence>
<evidence type="ECO:0000256" key="1">
    <source>
        <dbReference type="SAM" id="Phobius"/>
    </source>
</evidence>
<dbReference type="Proteomes" id="UP000068905">
    <property type="component" value="Chromosome"/>
</dbReference>
<feature type="transmembrane region" description="Helical" evidence="1">
    <location>
        <begin position="6"/>
        <end position="28"/>
    </location>
</feature>
<name>A0A0M3T2E7_9GAMM</name>
<evidence type="ECO:0000313" key="3">
    <source>
        <dbReference type="Proteomes" id="UP000068905"/>
    </source>
</evidence>